<comment type="similarity">
    <text evidence="3">Belongs to the cyclophilin-type PPIase family.</text>
</comment>
<dbReference type="GO" id="GO:0003755">
    <property type="term" value="F:peptidyl-prolyl cis-trans isomerase activity"/>
    <property type="evidence" value="ECO:0007669"/>
    <property type="project" value="UniProtKB-UniRule"/>
</dbReference>
<dbReference type="PRINTS" id="PR00153">
    <property type="entry name" value="CSAPPISMRASE"/>
</dbReference>
<dbReference type="Gene3D" id="2.40.100.10">
    <property type="entry name" value="Cyclophilin-like"/>
    <property type="match status" value="1"/>
</dbReference>
<dbReference type="InterPro" id="IPR044666">
    <property type="entry name" value="Cyclophilin_A-like"/>
</dbReference>
<reference evidence="6" key="1">
    <citation type="journal article" date="2017" name="Proc. Natl. Acad. Sci. U.S.A.">
        <title>Simulation of Deepwater Horizon oil plume reveals substrate specialization within a complex community of hydrocarbon-degraders.</title>
        <authorList>
            <person name="Hu P."/>
            <person name="Dubinsky E.A."/>
            <person name="Probst A.J."/>
            <person name="Wang J."/>
            <person name="Sieber C.M.K."/>
            <person name="Tom L.M."/>
            <person name="Gardinali P."/>
            <person name="Banfield J.F."/>
            <person name="Atlas R.M."/>
            <person name="Andersen G.L."/>
        </authorList>
    </citation>
    <scope>NUCLEOTIDE SEQUENCE [LARGE SCALE GENOMIC DNA]</scope>
</reference>
<name>A0A1Z8B6E1_9FLAO</name>
<dbReference type="PROSITE" id="PS51257">
    <property type="entry name" value="PROKAR_LIPOPROTEIN"/>
    <property type="match status" value="1"/>
</dbReference>
<comment type="caution">
    <text evidence="5">The sequence shown here is derived from an EMBL/GenBank/DDBJ whole genome shotgun (WGS) entry which is preliminary data.</text>
</comment>
<organism evidence="5 6">
    <name type="scientific">Nonlabens dokdonensis</name>
    <dbReference type="NCBI Taxonomy" id="328515"/>
    <lineage>
        <taxon>Bacteria</taxon>
        <taxon>Pseudomonadati</taxon>
        <taxon>Bacteroidota</taxon>
        <taxon>Flavobacteriia</taxon>
        <taxon>Flavobacteriales</taxon>
        <taxon>Flavobacteriaceae</taxon>
        <taxon>Nonlabens</taxon>
    </lineage>
</organism>
<gene>
    <name evidence="5" type="ORF">A9Q93_04255</name>
</gene>
<comment type="catalytic activity">
    <reaction evidence="3">
        <text>[protein]-peptidylproline (omega=180) = [protein]-peptidylproline (omega=0)</text>
        <dbReference type="Rhea" id="RHEA:16237"/>
        <dbReference type="Rhea" id="RHEA-COMP:10747"/>
        <dbReference type="Rhea" id="RHEA-COMP:10748"/>
        <dbReference type="ChEBI" id="CHEBI:83833"/>
        <dbReference type="ChEBI" id="CHEBI:83834"/>
        <dbReference type="EC" id="5.2.1.8"/>
    </reaction>
</comment>
<protein>
    <recommendedName>
        <fullName evidence="3">Peptidyl-prolyl cis-trans isomerase</fullName>
        <shortName evidence="3">PPIase</shortName>
        <ecNumber evidence="3">5.2.1.8</ecNumber>
    </recommendedName>
</protein>
<dbReference type="PANTHER" id="PTHR45625:SF4">
    <property type="entry name" value="PEPTIDYLPROLYL ISOMERASE DOMAIN AND WD REPEAT-CONTAINING PROTEIN 1"/>
    <property type="match status" value="1"/>
</dbReference>
<dbReference type="PROSITE" id="PS50072">
    <property type="entry name" value="CSA_PPIASE_2"/>
    <property type="match status" value="1"/>
</dbReference>
<dbReference type="EMBL" id="MAAX01000071">
    <property type="protein sequence ID" value="OUS18113.1"/>
    <property type="molecule type" value="Genomic_DNA"/>
</dbReference>
<evidence type="ECO:0000313" key="5">
    <source>
        <dbReference type="EMBL" id="OUS18113.1"/>
    </source>
</evidence>
<accession>A0A1Z8B6E1</accession>
<dbReference type="AlphaFoldDB" id="A0A1Z8B6E1"/>
<dbReference type="CDD" id="cd00317">
    <property type="entry name" value="cyclophilin"/>
    <property type="match status" value="1"/>
</dbReference>
<evidence type="ECO:0000259" key="4">
    <source>
        <dbReference type="PROSITE" id="PS50072"/>
    </source>
</evidence>
<sequence>MKSRILIFLSLLTLLSCKDTPQIQNNESVKKTDTVVRKTREQRILEKTYKRQLSADGDTLLAYIPQDSVVPFFTRYGKENPETKVRLMTSYGDIEMELFEETPLYRASFIYLTKNAYFNGTFIHRVVEDFVVQGGNSDEKLPSLKRASAGNYKLAPHFIPGIVHERGSLSSAKQWENNPEDWHNPFDFFITLSRSPHLDGEHTVFGKVTKGINIADEIARVPRDESDWPKEDIFIDMEVIE</sequence>
<dbReference type="SUPFAM" id="SSF50891">
    <property type="entry name" value="Cyclophilin-like"/>
    <property type="match status" value="1"/>
</dbReference>
<dbReference type="PANTHER" id="PTHR45625">
    <property type="entry name" value="PEPTIDYL-PROLYL CIS-TRANS ISOMERASE-RELATED"/>
    <property type="match status" value="1"/>
</dbReference>
<evidence type="ECO:0000256" key="3">
    <source>
        <dbReference type="RuleBase" id="RU363019"/>
    </source>
</evidence>
<proteinExistence type="inferred from homology"/>
<evidence type="ECO:0000256" key="1">
    <source>
        <dbReference type="ARBA" id="ARBA00023110"/>
    </source>
</evidence>
<dbReference type="InterPro" id="IPR002130">
    <property type="entry name" value="Cyclophilin-type_PPIase_dom"/>
</dbReference>
<comment type="function">
    <text evidence="3">PPIases accelerate the folding of proteins. It catalyzes the cis-trans isomerization of proline imidic peptide bonds in oligopeptides.</text>
</comment>
<dbReference type="InterPro" id="IPR029000">
    <property type="entry name" value="Cyclophilin-like_dom_sf"/>
</dbReference>
<keyword evidence="2 3" id="KW-0413">Isomerase</keyword>
<dbReference type="RefSeq" id="WP_303686141.1">
    <property type="nucleotide sequence ID" value="NZ_CAJXYO010000003.1"/>
</dbReference>
<dbReference type="EC" id="5.2.1.8" evidence="3"/>
<evidence type="ECO:0000313" key="6">
    <source>
        <dbReference type="Proteomes" id="UP000196102"/>
    </source>
</evidence>
<dbReference type="Pfam" id="PF00160">
    <property type="entry name" value="Pro_isomerase"/>
    <property type="match status" value="1"/>
</dbReference>
<keyword evidence="1 3" id="KW-0697">Rotamase</keyword>
<dbReference type="Proteomes" id="UP000196102">
    <property type="component" value="Unassembled WGS sequence"/>
</dbReference>
<evidence type="ECO:0000256" key="2">
    <source>
        <dbReference type="ARBA" id="ARBA00023235"/>
    </source>
</evidence>
<feature type="domain" description="PPIase cyclophilin-type" evidence="4">
    <location>
        <begin position="92"/>
        <end position="235"/>
    </location>
</feature>